<dbReference type="EMBL" id="JAAWWP010000005">
    <property type="protein sequence ID" value="NKI41554.1"/>
    <property type="molecule type" value="Genomic_DNA"/>
</dbReference>
<dbReference type="RefSeq" id="WP_168537969.1">
    <property type="nucleotide sequence ID" value="NZ_JAAWWP010000005.1"/>
</dbReference>
<reference evidence="1 2" key="1">
    <citation type="submission" date="2020-04" db="EMBL/GenBank/DDBJ databases">
        <title>Phylogenetic Diversity and Antibacterial Activity against Ralstonia solanacearum of Endophytic Actinomycete Isolated from Moss.</title>
        <authorList>
            <person name="Zhuang X."/>
        </authorList>
    </citation>
    <scope>NUCLEOTIDE SEQUENCE [LARGE SCALE GENOMIC DNA]</scope>
    <source>
        <strain evidence="1 2">LD120</strain>
    </source>
</reference>
<gene>
    <name evidence="1" type="ORF">HFV08_09935</name>
</gene>
<keyword evidence="2" id="KW-1185">Reference proteome</keyword>
<name>A0ABX1H2R8_9ACTN</name>
<dbReference type="Pfam" id="PF25924">
    <property type="entry name" value="MJECL33"/>
    <property type="match status" value="1"/>
</dbReference>
<evidence type="ECO:0000313" key="2">
    <source>
        <dbReference type="Proteomes" id="UP000772196"/>
    </source>
</evidence>
<protein>
    <submittedName>
        <fullName evidence="1">Uncharacterized protein</fullName>
    </submittedName>
</protein>
<evidence type="ECO:0000313" key="1">
    <source>
        <dbReference type="EMBL" id="NKI41554.1"/>
    </source>
</evidence>
<proteinExistence type="predicted"/>
<dbReference type="InterPro" id="IPR058966">
    <property type="entry name" value="MJECL33-like"/>
</dbReference>
<organism evidence="1 2">
    <name type="scientific">Streptomyces physcomitrii</name>
    <dbReference type="NCBI Taxonomy" id="2724184"/>
    <lineage>
        <taxon>Bacteria</taxon>
        <taxon>Bacillati</taxon>
        <taxon>Actinomycetota</taxon>
        <taxon>Actinomycetes</taxon>
        <taxon>Kitasatosporales</taxon>
        <taxon>Streptomycetaceae</taxon>
        <taxon>Streptomyces</taxon>
    </lineage>
</organism>
<accession>A0ABX1H2R8</accession>
<dbReference type="Proteomes" id="UP000772196">
    <property type="component" value="Unassembled WGS sequence"/>
</dbReference>
<sequence>MKISKNALLPQFERQTDYFDYFSGSEVPDVQQLQDKRLKAGLQKTYLLETVDGGNAGGGPSLAEIFQRSEIRIDELSGDDGVHALYAPSGERVAVLEEVDSRYLALYTLLPSVESDKLVKDAVAANPFLDHLWLSSQSFLTLWTQVLRDNNNKRYGKITFEHESIYETHEGDEEYFQDERRTSRFTMVDKLEVISQKMDPLSQEYAPLASITQLRIPAQGRGGHDLYYDGKLTNRSSSFLDHRATVRGVVDLYRALTKRVEEQLWVSASGPHGIADGNFGSIAEIVFSKTLPEDLFKRWVISLFNNRRNRFRVTGYPTWLSDRKVHANAIDQHLWQPLVLEMTPERVIAVLPHGTCGNSINRLVSNIQRFVDPKVTAYIGDQEYGALIQGVAV</sequence>
<comment type="caution">
    <text evidence="1">The sequence shown here is derived from an EMBL/GenBank/DDBJ whole genome shotgun (WGS) entry which is preliminary data.</text>
</comment>